<evidence type="ECO:0000313" key="6">
    <source>
        <dbReference type="Proteomes" id="UP000215433"/>
    </source>
</evidence>
<comment type="caution">
    <text evidence="5">The sequence shown here is derived from an EMBL/GenBank/DDBJ whole genome shotgun (WGS) entry which is preliminary data.</text>
</comment>
<sequence>MSKRNDGDNGMERTGRKKVTLEEVASAAGVSPATVSRALSRPGRVNYKTAQRVRLVAQELGYRSDKVDAFTEEKLHGMITAIVPDINNPAFSTAIHTLQSTGIRRGFSVTVSDSEEDTDQERRLLSNATQLTDGVVMISPRLSDTVLRKAAQIKPISVVNRFVGGLPCVTPDLTESLTEAISRLVTLRHRQITYLGGPKLSWQEGQRWQIIARLCVRYGLKVRRMQCEAPTYRGGWHDFQGFLDHPTTAVIAYNDVMALGFMAFLKQHDVSIPEQVSVLGIDGTRLAQMFEPPLSSIIIPRREMLEIGTTMCIDRILHTADPNETPLQRRCATSFLPQASIGMANSADSSSRV</sequence>
<dbReference type="Pfam" id="PF00356">
    <property type="entry name" value="LacI"/>
    <property type="match status" value="1"/>
</dbReference>
<evidence type="ECO:0000313" key="5">
    <source>
        <dbReference type="EMBL" id="OXN00164.1"/>
    </source>
</evidence>
<dbReference type="SUPFAM" id="SSF47413">
    <property type="entry name" value="lambda repressor-like DNA-binding domains"/>
    <property type="match status" value="1"/>
</dbReference>
<evidence type="ECO:0000256" key="3">
    <source>
        <dbReference type="ARBA" id="ARBA00023163"/>
    </source>
</evidence>
<keyword evidence="6" id="KW-1185">Reference proteome</keyword>
<dbReference type="RefSeq" id="WP_093960779.1">
    <property type="nucleotide sequence ID" value="NZ_NEWD01000021.1"/>
</dbReference>
<dbReference type="EMBL" id="NEWD01000021">
    <property type="protein sequence ID" value="OXN00164.1"/>
    <property type="molecule type" value="Genomic_DNA"/>
</dbReference>
<protein>
    <submittedName>
        <fullName evidence="5">LacI family transcriptional regulator</fullName>
    </submittedName>
</protein>
<evidence type="ECO:0000256" key="2">
    <source>
        <dbReference type="ARBA" id="ARBA00023125"/>
    </source>
</evidence>
<dbReference type="Gene3D" id="3.40.50.2300">
    <property type="match status" value="2"/>
</dbReference>
<dbReference type="InterPro" id="IPR028082">
    <property type="entry name" value="Peripla_BP_I"/>
</dbReference>
<dbReference type="PANTHER" id="PTHR30146">
    <property type="entry name" value="LACI-RELATED TRANSCRIPTIONAL REPRESSOR"/>
    <property type="match status" value="1"/>
</dbReference>
<dbReference type="CDD" id="cd06267">
    <property type="entry name" value="PBP1_LacI_sugar_binding-like"/>
    <property type="match status" value="1"/>
</dbReference>
<dbReference type="CDD" id="cd01392">
    <property type="entry name" value="HTH_LacI"/>
    <property type="match status" value="1"/>
</dbReference>
<dbReference type="PROSITE" id="PS00356">
    <property type="entry name" value="HTH_LACI_1"/>
    <property type="match status" value="1"/>
</dbReference>
<evidence type="ECO:0000259" key="4">
    <source>
        <dbReference type="PROSITE" id="PS50932"/>
    </source>
</evidence>
<dbReference type="InterPro" id="IPR010982">
    <property type="entry name" value="Lambda_DNA-bd_dom_sf"/>
</dbReference>
<dbReference type="Proteomes" id="UP000215433">
    <property type="component" value="Unassembled WGS sequence"/>
</dbReference>
<dbReference type="SUPFAM" id="SSF53822">
    <property type="entry name" value="Periplasmic binding protein-like I"/>
    <property type="match status" value="1"/>
</dbReference>
<dbReference type="AlphaFoldDB" id="A0A229VX07"/>
<feature type="domain" description="HTH lacI-type" evidence="4">
    <location>
        <begin position="19"/>
        <end position="63"/>
    </location>
</feature>
<keyword evidence="2" id="KW-0238">DNA-binding</keyword>
<dbReference type="SMART" id="SM00354">
    <property type="entry name" value="HTH_LACI"/>
    <property type="match status" value="1"/>
</dbReference>
<dbReference type="PANTHER" id="PTHR30146:SF109">
    <property type="entry name" value="HTH-TYPE TRANSCRIPTIONAL REGULATOR GALS"/>
    <property type="match status" value="1"/>
</dbReference>
<dbReference type="OrthoDB" id="37081at2"/>
<dbReference type="Gene3D" id="1.10.260.40">
    <property type="entry name" value="lambda repressor-like DNA-binding domains"/>
    <property type="match status" value="1"/>
</dbReference>
<dbReference type="InterPro" id="IPR046335">
    <property type="entry name" value="LacI/GalR-like_sensor"/>
</dbReference>
<reference evidence="5 6" key="1">
    <citation type="submission" date="2017-05" db="EMBL/GenBank/DDBJ databases">
        <title>Bifidobacterium vansinderenii sp. nov.</title>
        <authorList>
            <person name="Lugli G.A."/>
            <person name="Duranti S."/>
            <person name="Mangifesta M."/>
        </authorList>
    </citation>
    <scope>NUCLEOTIDE SEQUENCE [LARGE SCALE GENOMIC DNA]</scope>
    <source>
        <strain evidence="5 6">Tam10B</strain>
    </source>
</reference>
<dbReference type="GO" id="GO:0003700">
    <property type="term" value="F:DNA-binding transcription factor activity"/>
    <property type="evidence" value="ECO:0007669"/>
    <property type="project" value="TreeGrafter"/>
</dbReference>
<dbReference type="PROSITE" id="PS50932">
    <property type="entry name" value="HTH_LACI_2"/>
    <property type="match status" value="1"/>
</dbReference>
<name>A0A229VX07_9BIFI</name>
<gene>
    <name evidence="5" type="ORF">Tam10B_1638</name>
</gene>
<keyword evidence="1" id="KW-0805">Transcription regulation</keyword>
<accession>A0A229VX07</accession>
<keyword evidence="3" id="KW-0804">Transcription</keyword>
<dbReference type="Pfam" id="PF13377">
    <property type="entry name" value="Peripla_BP_3"/>
    <property type="match status" value="1"/>
</dbReference>
<dbReference type="GO" id="GO:0000976">
    <property type="term" value="F:transcription cis-regulatory region binding"/>
    <property type="evidence" value="ECO:0007669"/>
    <property type="project" value="TreeGrafter"/>
</dbReference>
<dbReference type="InterPro" id="IPR000843">
    <property type="entry name" value="HTH_LacI"/>
</dbReference>
<organism evidence="5 6">
    <name type="scientific">Bifidobacterium vansinderenii</name>
    <dbReference type="NCBI Taxonomy" id="1984871"/>
    <lineage>
        <taxon>Bacteria</taxon>
        <taxon>Bacillati</taxon>
        <taxon>Actinomycetota</taxon>
        <taxon>Actinomycetes</taxon>
        <taxon>Bifidobacteriales</taxon>
        <taxon>Bifidobacteriaceae</taxon>
        <taxon>Bifidobacterium</taxon>
    </lineage>
</organism>
<evidence type="ECO:0000256" key="1">
    <source>
        <dbReference type="ARBA" id="ARBA00023015"/>
    </source>
</evidence>
<proteinExistence type="predicted"/>